<gene>
    <name evidence="2" type="primary">Kctd8</name>
    <name evidence="2" type="ORF">Tcan_04689</name>
    <name evidence="3" type="ORF">TCNE_LOCUS219</name>
</gene>
<reference evidence="2 4" key="1">
    <citation type="submission" date="2014-11" db="EMBL/GenBank/DDBJ databases">
        <title>Genetic blueprint of the zoonotic pathogen Toxocara canis.</title>
        <authorList>
            <person name="Zhu X.-Q."/>
            <person name="Korhonen P.K."/>
            <person name="Cai H."/>
            <person name="Young N.D."/>
            <person name="Nejsum P."/>
            <person name="von Samson-Himmelstjerna G."/>
            <person name="Boag P.R."/>
            <person name="Tan P."/>
            <person name="Li Q."/>
            <person name="Min J."/>
            <person name="Yang Y."/>
            <person name="Wang X."/>
            <person name="Fang X."/>
            <person name="Hall R.S."/>
            <person name="Hofmann A."/>
            <person name="Sternberg P.W."/>
            <person name="Jex A.R."/>
            <person name="Gasser R.B."/>
        </authorList>
    </citation>
    <scope>NUCLEOTIDE SEQUENCE [LARGE SCALE GENOMIC DNA]</scope>
    <source>
        <strain evidence="2">PN_DK_2014</strain>
    </source>
</reference>
<dbReference type="Pfam" id="PF02214">
    <property type="entry name" value="BTB_2"/>
    <property type="match status" value="1"/>
</dbReference>
<dbReference type="SMART" id="SM00225">
    <property type="entry name" value="BTB"/>
    <property type="match status" value="1"/>
</dbReference>
<dbReference type="PANTHER" id="PTHR14499:SF135">
    <property type="entry name" value="BTB DOMAIN-CONTAINING PROTEIN-RELATED"/>
    <property type="match status" value="1"/>
</dbReference>
<evidence type="ECO:0000313" key="3">
    <source>
        <dbReference type="EMBL" id="VDM23845.1"/>
    </source>
</evidence>
<dbReference type="EMBL" id="JPKZ01002807">
    <property type="protein sequence ID" value="KHN74950.1"/>
    <property type="molecule type" value="Genomic_DNA"/>
</dbReference>
<dbReference type="OrthoDB" id="2414723at2759"/>
<dbReference type="Gene3D" id="3.30.710.10">
    <property type="entry name" value="Potassium Channel Kv1.1, Chain A"/>
    <property type="match status" value="1"/>
</dbReference>
<reference evidence="3" key="2">
    <citation type="submission" date="2018-11" db="EMBL/GenBank/DDBJ databases">
        <authorList>
            <consortium name="Pathogen Informatics"/>
        </authorList>
    </citation>
    <scope>NUCLEOTIDE SEQUENCE [LARGE SCALE GENOMIC DNA]</scope>
</reference>
<dbReference type="GO" id="GO:0051260">
    <property type="term" value="P:protein homooligomerization"/>
    <property type="evidence" value="ECO:0007669"/>
    <property type="project" value="InterPro"/>
</dbReference>
<name>A0A0B2V1Q1_TOXCA</name>
<dbReference type="STRING" id="6265.A0A0B2V1Q1"/>
<evidence type="ECO:0000313" key="2">
    <source>
        <dbReference type="EMBL" id="KHN74950.1"/>
    </source>
</evidence>
<dbReference type="OMA" id="RDLVHIN"/>
<feature type="domain" description="BTB" evidence="1">
    <location>
        <begin position="52"/>
        <end position="164"/>
    </location>
</feature>
<dbReference type="PANTHER" id="PTHR14499">
    <property type="entry name" value="POTASSIUM CHANNEL TETRAMERIZATION DOMAIN-CONTAINING"/>
    <property type="match status" value="1"/>
</dbReference>
<organism evidence="2 4">
    <name type="scientific">Toxocara canis</name>
    <name type="common">Canine roundworm</name>
    <dbReference type="NCBI Taxonomy" id="6265"/>
    <lineage>
        <taxon>Eukaryota</taxon>
        <taxon>Metazoa</taxon>
        <taxon>Ecdysozoa</taxon>
        <taxon>Nematoda</taxon>
        <taxon>Chromadorea</taxon>
        <taxon>Rhabditida</taxon>
        <taxon>Spirurina</taxon>
        <taxon>Ascaridomorpha</taxon>
        <taxon>Ascaridoidea</taxon>
        <taxon>Toxocaridae</taxon>
        <taxon>Toxocara</taxon>
    </lineage>
</organism>
<evidence type="ECO:0000259" key="1">
    <source>
        <dbReference type="SMART" id="SM00225"/>
    </source>
</evidence>
<keyword evidence="4" id="KW-1185">Reference proteome</keyword>
<evidence type="ECO:0000313" key="4">
    <source>
        <dbReference type="Proteomes" id="UP000031036"/>
    </source>
</evidence>
<dbReference type="Proteomes" id="UP000031036">
    <property type="component" value="Unassembled WGS sequence"/>
</dbReference>
<dbReference type="EMBL" id="UYWY01000081">
    <property type="protein sequence ID" value="VDM23845.1"/>
    <property type="molecule type" value="Genomic_DNA"/>
</dbReference>
<dbReference type="SUPFAM" id="SSF54695">
    <property type="entry name" value="POZ domain"/>
    <property type="match status" value="1"/>
</dbReference>
<sequence>MSSTYDIFSSASPAARVEPSSTPLQMRSVGPVPAAVLAGSDGFPAETHHSNEIVRLNVGGTPYSTLYDTLVNSKSKFFEHMFRIDPRSGQIVVFRQNIVEDEDGRIFINRDGRLFAYVLQYMRDGKRTVIPESTDLIRQLVREAEFFAIDRYRTLLLERLTDEERVRNARQETLDSIKSTVQQITQQLYTISFKKT</sequence>
<proteinExistence type="predicted"/>
<protein>
    <submittedName>
        <fullName evidence="2">BTB/POZ domain-containing protein KCTD8</fullName>
    </submittedName>
</protein>
<dbReference type="InterPro" id="IPR003131">
    <property type="entry name" value="T1-type_BTB"/>
</dbReference>
<dbReference type="InterPro" id="IPR011333">
    <property type="entry name" value="SKP1/BTB/POZ_sf"/>
</dbReference>
<accession>A0A0B2V1Q1</accession>
<dbReference type="InterPro" id="IPR000210">
    <property type="entry name" value="BTB/POZ_dom"/>
</dbReference>
<dbReference type="AlphaFoldDB" id="A0A0B2V1Q1"/>
<dbReference type="CDD" id="cd18316">
    <property type="entry name" value="BTB_POZ_KCTD-like"/>
    <property type="match status" value="1"/>
</dbReference>